<evidence type="ECO:0000313" key="2">
    <source>
        <dbReference type="Proteomes" id="UP000821845"/>
    </source>
</evidence>
<reference evidence="1" key="1">
    <citation type="submission" date="2020-05" db="EMBL/GenBank/DDBJ databases">
        <title>Large-scale comparative analyses of tick genomes elucidate their genetic diversity and vector capacities.</title>
        <authorList>
            <person name="Jia N."/>
            <person name="Wang J."/>
            <person name="Shi W."/>
            <person name="Du L."/>
            <person name="Sun Y."/>
            <person name="Zhan W."/>
            <person name="Jiang J."/>
            <person name="Wang Q."/>
            <person name="Zhang B."/>
            <person name="Ji P."/>
            <person name="Sakyi L.B."/>
            <person name="Cui X."/>
            <person name="Yuan T."/>
            <person name="Jiang B."/>
            <person name="Yang W."/>
            <person name="Lam T.T.-Y."/>
            <person name="Chang Q."/>
            <person name="Ding S."/>
            <person name="Wang X."/>
            <person name="Zhu J."/>
            <person name="Ruan X."/>
            <person name="Zhao L."/>
            <person name="Wei J."/>
            <person name="Que T."/>
            <person name="Du C."/>
            <person name="Cheng J."/>
            <person name="Dai P."/>
            <person name="Han X."/>
            <person name="Huang E."/>
            <person name="Gao Y."/>
            <person name="Liu J."/>
            <person name="Shao H."/>
            <person name="Ye R."/>
            <person name="Li L."/>
            <person name="Wei W."/>
            <person name="Wang X."/>
            <person name="Wang C."/>
            <person name="Yang T."/>
            <person name="Huo Q."/>
            <person name="Li W."/>
            <person name="Guo W."/>
            <person name="Chen H."/>
            <person name="Zhou L."/>
            <person name="Ni X."/>
            <person name="Tian J."/>
            <person name="Zhou Y."/>
            <person name="Sheng Y."/>
            <person name="Liu T."/>
            <person name="Pan Y."/>
            <person name="Xia L."/>
            <person name="Li J."/>
            <person name="Zhao F."/>
            <person name="Cao W."/>
        </authorList>
    </citation>
    <scope>NUCLEOTIDE SEQUENCE</scope>
    <source>
        <strain evidence="1">Hyas-2018</strain>
    </source>
</reference>
<gene>
    <name evidence="1" type="ORF">HPB50_021374</name>
</gene>
<proteinExistence type="predicted"/>
<sequence length="79" mass="8268">MTATVPGLQRASSSMPETGVSGGGHLKSKNEGRSAAAHVVQPGVRFLRDPDSRTTRCASKSRLRADNHGVLGDGNARIQ</sequence>
<protein>
    <submittedName>
        <fullName evidence="1">Uncharacterized protein</fullName>
    </submittedName>
</protein>
<keyword evidence="2" id="KW-1185">Reference proteome</keyword>
<organism evidence="1 2">
    <name type="scientific">Hyalomma asiaticum</name>
    <name type="common">Tick</name>
    <dbReference type="NCBI Taxonomy" id="266040"/>
    <lineage>
        <taxon>Eukaryota</taxon>
        <taxon>Metazoa</taxon>
        <taxon>Ecdysozoa</taxon>
        <taxon>Arthropoda</taxon>
        <taxon>Chelicerata</taxon>
        <taxon>Arachnida</taxon>
        <taxon>Acari</taxon>
        <taxon>Parasitiformes</taxon>
        <taxon>Ixodida</taxon>
        <taxon>Ixodoidea</taxon>
        <taxon>Ixodidae</taxon>
        <taxon>Hyalomminae</taxon>
        <taxon>Hyalomma</taxon>
    </lineage>
</organism>
<dbReference type="EMBL" id="CM023482">
    <property type="protein sequence ID" value="KAH6939745.1"/>
    <property type="molecule type" value="Genomic_DNA"/>
</dbReference>
<dbReference type="Proteomes" id="UP000821845">
    <property type="component" value="Chromosome 2"/>
</dbReference>
<comment type="caution">
    <text evidence="1">The sequence shown here is derived from an EMBL/GenBank/DDBJ whole genome shotgun (WGS) entry which is preliminary data.</text>
</comment>
<accession>A0ACB7SYJ2</accession>
<evidence type="ECO:0000313" key="1">
    <source>
        <dbReference type="EMBL" id="KAH6939745.1"/>
    </source>
</evidence>
<name>A0ACB7SYJ2_HYAAI</name>